<dbReference type="EMBL" id="JABMCI010000066">
    <property type="protein sequence ID" value="NUU18184.1"/>
    <property type="molecule type" value="Genomic_DNA"/>
</dbReference>
<dbReference type="InterPro" id="IPR052898">
    <property type="entry name" value="ACAD10-like"/>
</dbReference>
<proteinExistence type="predicted"/>
<keyword evidence="2" id="KW-0808">Transferase</keyword>
<comment type="caution">
    <text evidence="2">The sequence shown here is derived from an EMBL/GenBank/DDBJ whole genome shotgun (WGS) entry which is preliminary data.</text>
</comment>
<dbReference type="GO" id="GO:0016740">
    <property type="term" value="F:transferase activity"/>
    <property type="evidence" value="ECO:0007669"/>
    <property type="project" value="UniProtKB-KW"/>
</dbReference>
<accession>A0A7Y6A4A8</accession>
<organism evidence="2 3">
    <name type="scientific">Cellulomonas humilata</name>
    <dbReference type="NCBI Taxonomy" id="144055"/>
    <lineage>
        <taxon>Bacteria</taxon>
        <taxon>Bacillati</taxon>
        <taxon>Actinomycetota</taxon>
        <taxon>Actinomycetes</taxon>
        <taxon>Micrococcales</taxon>
        <taxon>Cellulomonadaceae</taxon>
        <taxon>Cellulomonas</taxon>
    </lineage>
</organism>
<dbReference type="InterPro" id="IPR002575">
    <property type="entry name" value="Aminoglycoside_PTrfase"/>
</dbReference>
<evidence type="ECO:0000259" key="1">
    <source>
        <dbReference type="Pfam" id="PF01636"/>
    </source>
</evidence>
<dbReference type="SUPFAM" id="SSF56112">
    <property type="entry name" value="Protein kinase-like (PK-like)"/>
    <property type="match status" value="1"/>
</dbReference>
<dbReference type="Gene3D" id="3.30.200.20">
    <property type="entry name" value="Phosphorylase Kinase, domain 1"/>
    <property type="match status" value="1"/>
</dbReference>
<dbReference type="Proteomes" id="UP000565724">
    <property type="component" value="Unassembled WGS sequence"/>
</dbReference>
<feature type="domain" description="Aminoglycoside phosphotransferase" evidence="1">
    <location>
        <begin position="31"/>
        <end position="250"/>
    </location>
</feature>
<dbReference type="InterPro" id="IPR011009">
    <property type="entry name" value="Kinase-like_dom_sf"/>
</dbReference>
<gene>
    <name evidence="2" type="ORF">HP550_13085</name>
</gene>
<dbReference type="CDD" id="cd05154">
    <property type="entry name" value="ACAD10_11_N-like"/>
    <property type="match status" value="1"/>
</dbReference>
<dbReference type="PANTHER" id="PTHR47829:SF1">
    <property type="entry name" value="HAD FAMILY PHOSPHATASE"/>
    <property type="match status" value="1"/>
</dbReference>
<dbReference type="Gene3D" id="3.90.1200.10">
    <property type="match status" value="1"/>
</dbReference>
<evidence type="ECO:0000313" key="3">
    <source>
        <dbReference type="Proteomes" id="UP000565724"/>
    </source>
</evidence>
<dbReference type="Pfam" id="PF01636">
    <property type="entry name" value="APH"/>
    <property type="match status" value="1"/>
</dbReference>
<dbReference type="AlphaFoldDB" id="A0A7Y6A4A8"/>
<keyword evidence="3" id="KW-1185">Reference proteome</keyword>
<dbReference type="InterPro" id="IPR041726">
    <property type="entry name" value="ACAD10_11_N"/>
</dbReference>
<dbReference type="PANTHER" id="PTHR47829">
    <property type="entry name" value="HYDROLASE, PUTATIVE (AFU_ORTHOLOGUE AFUA_1G12880)-RELATED"/>
    <property type="match status" value="1"/>
</dbReference>
<name>A0A7Y6A4A8_9CELL</name>
<protein>
    <submittedName>
        <fullName evidence="2">Phosphotransferase family protein</fullName>
    </submittedName>
</protein>
<sequence>MPDPPGLDVARLEAYLRREHPSTVDDGPLSARVIAGGRSNLTYRVDGGARPLVVRRPPLGHVQTTAHDMAREYRVISALHGSRVPVPPAVALVEDPAAGTGTVFYVMDLVEGSVLAHQAQNTTYTADELRTVSLELATLLAELHAIEPADVGLADLGRSDGYLDRQLRRWRTQLDGSRSRPVRSLDDLQERLAERVPTTRRSSIVHGDYRLDNALVGGVVPHITAILDWEMATLGDSAVDLGMLGLYWHIRGIAGAEGVAPSAVDPAAGYPEFDELVDAYCARLGGRVPELGWYRAFAAYKLAVILEGIHFRFLGGDTVGDGFDRIGGLVEPLADEGLAQLAGVR</sequence>
<reference evidence="2 3" key="1">
    <citation type="submission" date="2020-05" db="EMBL/GenBank/DDBJ databases">
        <title>Genome Sequencing of Type Strains.</title>
        <authorList>
            <person name="Lemaire J.F."/>
            <person name="Inderbitzin P."/>
            <person name="Gregorio O.A."/>
            <person name="Collins S.B."/>
            <person name="Wespe N."/>
            <person name="Knight-Connoni V."/>
        </authorList>
    </citation>
    <scope>NUCLEOTIDE SEQUENCE [LARGE SCALE GENOMIC DNA]</scope>
    <source>
        <strain evidence="2 3">ATCC 25174</strain>
    </source>
</reference>
<evidence type="ECO:0000313" key="2">
    <source>
        <dbReference type="EMBL" id="NUU18184.1"/>
    </source>
</evidence>